<evidence type="ECO:0000313" key="2">
    <source>
        <dbReference type="EMBL" id="MEA9355622.1"/>
    </source>
</evidence>
<accession>A0ABU5VSP8</accession>
<evidence type="ECO:0000256" key="1">
    <source>
        <dbReference type="SAM" id="SignalP"/>
    </source>
</evidence>
<feature type="chain" id="PRO_5045529936" description="CHAP domain-containing protein" evidence="1">
    <location>
        <begin position="19"/>
        <end position="206"/>
    </location>
</feature>
<reference evidence="2 3" key="1">
    <citation type="submission" date="2023-11" db="EMBL/GenBank/DDBJ databases">
        <title>A Novel Polar Bacteriovorax (B. antarcticus) Isolated from the Biocrust in Antarctica.</title>
        <authorList>
            <person name="Mun W."/>
            <person name="Choi S.Y."/>
            <person name="Mitchell R.J."/>
        </authorList>
    </citation>
    <scope>NUCLEOTIDE SEQUENCE [LARGE SCALE GENOMIC DNA]</scope>
    <source>
        <strain evidence="2 3">PP10</strain>
    </source>
</reference>
<protein>
    <recommendedName>
        <fullName evidence="4">CHAP domain-containing protein</fullName>
    </recommendedName>
</protein>
<dbReference type="RefSeq" id="WP_323575239.1">
    <property type="nucleotide sequence ID" value="NZ_JAYGJQ010000001.1"/>
</dbReference>
<evidence type="ECO:0000313" key="3">
    <source>
        <dbReference type="Proteomes" id="UP001302274"/>
    </source>
</evidence>
<keyword evidence="1" id="KW-0732">Signal</keyword>
<feature type="signal peptide" evidence="1">
    <location>
        <begin position="1"/>
        <end position="18"/>
    </location>
</feature>
<dbReference type="EMBL" id="JAYGJQ010000001">
    <property type="protein sequence ID" value="MEA9355622.1"/>
    <property type="molecule type" value="Genomic_DNA"/>
</dbReference>
<dbReference type="Proteomes" id="UP001302274">
    <property type="component" value="Unassembled WGS sequence"/>
</dbReference>
<gene>
    <name evidence="2" type="ORF">SHI21_05405</name>
</gene>
<dbReference type="Gene3D" id="3.90.1720.10">
    <property type="entry name" value="endopeptidase domain like (from Nostoc punctiforme)"/>
    <property type="match status" value="1"/>
</dbReference>
<comment type="caution">
    <text evidence="2">The sequence shown here is derived from an EMBL/GenBank/DDBJ whole genome shotgun (WGS) entry which is preliminary data.</text>
</comment>
<sequence length="206" mass="22828">MKIASIFLFFVISFNVWASPCCGPVTEQASKLDKLYDQTNVESLWKNGIHVDWQTGASDKPADYQGPDRYSHCSAFVASVSMTLGVYVLRPPEHPETFLASAQSKWLLSENAQKEGWIKLQDMQQAQIDANAGKLVVAAFISPEEFKPGHIAIVRPSLKSSEELEVEGPQIIQAGKYNYNSTSVSKGFGSHPNAFPSEILYFSHQL</sequence>
<evidence type="ECO:0008006" key="4">
    <source>
        <dbReference type="Google" id="ProtNLM"/>
    </source>
</evidence>
<organism evidence="2 3">
    <name type="scientific">Bacteriovorax antarcticus</name>
    <dbReference type="NCBI Taxonomy" id="3088717"/>
    <lineage>
        <taxon>Bacteria</taxon>
        <taxon>Pseudomonadati</taxon>
        <taxon>Bdellovibrionota</taxon>
        <taxon>Bacteriovoracia</taxon>
        <taxon>Bacteriovoracales</taxon>
        <taxon>Bacteriovoracaceae</taxon>
        <taxon>Bacteriovorax</taxon>
    </lineage>
</organism>
<name>A0ABU5VSP8_9BACT</name>
<proteinExistence type="predicted"/>
<keyword evidence="3" id="KW-1185">Reference proteome</keyword>